<dbReference type="Gene3D" id="3.40.1440.10">
    <property type="entry name" value="GIY-YIG endonuclease"/>
    <property type="match status" value="1"/>
</dbReference>
<comment type="similarity">
    <text evidence="1">Belongs to the UPF0213 family.</text>
</comment>
<comment type="caution">
    <text evidence="3">The sequence shown here is derived from an EMBL/GenBank/DDBJ whole genome shotgun (WGS) entry which is preliminary data.</text>
</comment>
<dbReference type="EMBL" id="LBXN01000016">
    <property type="protein sequence ID" value="KKR33481.1"/>
    <property type="molecule type" value="Genomic_DNA"/>
</dbReference>
<dbReference type="InterPro" id="IPR000305">
    <property type="entry name" value="GIY-YIG_endonuc"/>
</dbReference>
<evidence type="ECO:0000313" key="3">
    <source>
        <dbReference type="EMBL" id="KKR33481.1"/>
    </source>
</evidence>
<evidence type="ECO:0000256" key="1">
    <source>
        <dbReference type="ARBA" id="ARBA00007435"/>
    </source>
</evidence>
<name>A0A0G0Q819_9BACT</name>
<organism evidence="3 4">
    <name type="scientific">Candidatus Gottesmanbacteria bacterium GW2011_GWC2_39_8</name>
    <dbReference type="NCBI Taxonomy" id="1618450"/>
    <lineage>
        <taxon>Bacteria</taxon>
        <taxon>Candidatus Gottesmaniibacteriota</taxon>
    </lineage>
</organism>
<dbReference type="InterPro" id="IPR035901">
    <property type="entry name" value="GIY-YIG_endonuc_sf"/>
</dbReference>
<dbReference type="PANTHER" id="PTHR34477:SF1">
    <property type="entry name" value="UPF0213 PROTEIN YHBQ"/>
    <property type="match status" value="1"/>
</dbReference>
<accession>A0A0G0Q819</accession>
<dbReference type="SUPFAM" id="SSF82771">
    <property type="entry name" value="GIY-YIG endonuclease"/>
    <property type="match status" value="1"/>
</dbReference>
<dbReference type="AlphaFoldDB" id="A0A0G0Q819"/>
<proteinExistence type="inferred from homology"/>
<feature type="domain" description="GIY-YIG" evidence="2">
    <location>
        <begin position="1"/>
        <end position="75"/>
    </location>
</feature>
<gene>
    <name evidence="3" type="ORF">UT63_C0016G0020</name>
</gene>
<dbReference type="PANTHER" id="PTHR34477">
    <property type="entry name" value="UPF0213 PROTEIN YHBQ"/>
    <property type="match status" value="1"/>
</dbReference>
<dbReference type="CDD" id="cd10449">
    <property type="entry name" value="GIY-YIG_SLX1_like"/>
    <property type="match status" value="1"/>
</dbReference>
<evidence type="ECO:0000259" key="2">
    <source>
        <dbReference type="PROSITE" id="PS50164"/>
    </source>
</evidence>
<dbReference type="Proteomes" id="UP000034539">
    <property type="component" value="Unassembled WGS sequence"/>
</dbReference>
<dbReference type="Pfam" id="PF01541">
    <property type="entry name" value="GIY-YIG"/>
    <property type="match status" value="1"/>
</dbReference>
<dbReference type="PROSITE" id="PS50164">
    <property type="entry name" value="GIY_YIG"/>
    <property type="match status" value="1"/>
</dbReference>
<dbReference type="InterPro" id="IPR050190">
    <property type="entry name" value="UPF0213_domain"/>
</dbReference>
<reference evidence="3 4" key="1">
    <citation type="journal article" date="2015" name="Nature">
        <title>rRNA introns, odd ribosomes, and small enigmatic genomes across a large radiation of phyla.</title>
        <authorList>
            <person name="Brown C.T."/>
            <person name="Hug L.A."/>
            <person name="Thomas B.C."/>
            <person name="Sharon I."/>
            <person name="Castelle C.J."/>
            <person name="Singh A."/>
            <person name="Wilkins M.J."/>
            <person name="Williams K.H."/>
            <person name="Banfield J.F."/>
        </authorList>
    </citation>
    <scope>NUCLEOTIDE SEQUENCE [LARGE SCALE GENOMIC DNA]</scope>
</reference>
<sequence>MYFVYIISSTRRDWIYIGLTNDVNRRFEEHNNGWVKKTKFYRPFELIHVEVANNRIEARDLEKFFKSGYGREVVSEIELTIKYSPVAQR</sequence>
<protein>
    <submittedName>
        <fullName evidence="3">Excinuclease ABC C subunit domain protein</fullName>
    </submittedName>
</protein>
<evidence type="ECO:0000313" key="4">
    <source>
        <dbReference type="Proteomes" id="UP000034539"/>
    </source>
</evidence>